<gene>
    <name evidence="1" type="ORF">GW7_10036</name>
</gene>
<dbReference type="EMBL" id="JH167325">
    <property type="protein sequence ID" value="EHB01609.1"/>
    <property type="molecule type" value="Genomic_DNA"/>
</dbReference>
<reference evidence="1 2" key="1">
    <citation type="journal article" date="2011" name="Nature">
        <title>Genome sequencing reveals insights into physiology and longevity of the naked mole rat.</title>
        <authorList>
            <person name="Kim E.B."/>
            <person name="Fang X."/>
            <person name="Fushan A.A."/>
            <person name="Huang Z."/>
            <person name="Lobanov A.V."/>
            <person name="Han L."/>
            <person name="Marino S.M."/>
            <person name="Sun X."/>
            <person name="Turanov A.A."/>
            <person name="Yang P."/>
            <person name="Yim S.H."/>
            <person name="Zhao X."/>
            <person name="Kasaikina M.V."/>
            <person name="Stoletzki N."/>
            <person name="Peng C."/>
            <person name="Polak P."/>
            <person name="Xiong Z."/>
            <person name="Kiezun A."/>
            <person name="Zhu Y."/>
            <person name="Chen Y."/>
            <person name="Kryukov G.V."/>
            <person name="Zhang Q."/>
            <person name="Peshkin L."/>
            <person name="Yang L."/>
            <person name="Bronson R.T."/>
            <person name="Buffenstein R."/>
            <person name="Wang B."/>
            <person name="Han C."/>
            <person name="Li Q."/>
            <person name="Chen L."/>
            <person name="Zhao W."/>
            <person name="Sunyaev S.R."/>
            <person name="Park T.J."/>
            <person name="Zhang G."/>
            <person name="Wang J."/>
            <person name="Gladyshev V.N."/>
        </authorList>
    </citation>
    <scope>NUCLEOTIDE SEQUENCE [LARGE SCALE GENOMIC DNA]</scope>
</reference>
<dbReference type="AlphaFoldDB" id="G5AX48"/>
<dbReference type="InParanoid" id="G5AX48"/>
<evidence type="ECO:0000313" key="1">
    <source>
        <dbReference type="EMBL" id="EHB01609.1"/>
    </source>
</evidence>
<name>G5AX48_HETGA</name>
<dbReference type="STRING" id="10181.G5AX48"/>
<sequence>MGPSHLIHAPRLRGLSSPYRRSSMGCPWPRFCKMFKCSHRRYREKLQGSVVTNLATMSTGISDTRSATNTVWILLPQG</sequence>
<organism evidence="1 2">
    <name type="scientific">Heterocephalus glaber</name>
    <name type="common">Naked mole rat</name>
    <dbReference type="NCBI Taxonomy" id="10181"/>
    <lineage>
        <taxon>Eukaryota</taxon>
        <taxon>Metazoa</taxon>
        <taxon>Chordata</taxon>
        <taxon>Craniata</taxon>
        <taxon>Vertebrata</taxon>
        <taxon>Euteleostomi</taxon>
        <taxon>Mammalia</taxon>
        <taxon>Eutheria</taxon>
        <taxon>Euarchontoglires</taxon>
        <taxon>Glires</taxon>
        <taxon>Rodentia</taxon>
        <taxon>Hystricomorpha</taxon>
        <taxon>Bathyergidae</taxon>
        <taxon>Heterocephalus</taxon>
    </lineage>
</organism>
<accession>G5AX48</accession>
<protein>
    <submittedName>
        <fullName evidence="1">Uncharacterized protein</fullName>
    </submittedName>
</protein>
<evidence type="ECO:0000313" key="2">
    <source>
        <dbReference type="Proteomes" id="UP000006813"/>
    </source>
</evidence>
<dbReference type="Proteomes" id="UP000006813">
    <property type="component" value="Unassembled WGS sequence"/>
</dbReference>
<proteinExistence type="predicted"/>